<sequence length="299" mass="33300">MWGISYWVVPIFSAFVWLAMLLAMLITWITEGSPRYASMEPGQHIAYISDVGAQGLKPLFIAMSVVTVVTFDLSFILERWLRHTGRLTHNTSLTQKILSFISIIAAIVGAAGLILLSIFDTLRHPRLHDIFLCLFIGGYIVSAIFICAEYQRLGIHYREHSVLRISFWLKLTFILVELALAIAFGVTSKNGHRNVAAVLEWIIALIYFFFVLSFFIDFMPAVRTKHHQSHETEMDVALEQGDSPTGRLYQDSASNGGMNGYTNGANGYTNGSNGYTNGANGYAPGNIKPLEPVVPSRNF</sequence>
<feature type="transmembrane region" description="Helical" evidence="5">
    <location>
        <begin position="198"/>
        <end position="219"/>
    </location>
</feature>
<dbReference type="GO" id="GO:0012505">
    <property type="term" value="C:endomembrane system"/>
    <property type="evidence" value="ECO:0007669"/>
    <property type="project" value="UniProtKB-SubCell"/>
</dbReference>
<comment type="subcellular location">
    <subcellularLocation>
        <location evidence="1">Endomembrane system</location>
        <topology evidence="1">Multi-pass membrane protein</topology>
    </subcellularLocation>
</comment>
<dbReference type="Proteomes" id="UP000799750">
    <property type="component" value="Unassembled WGS sequence"/>
</dbReference>
<dbReference type="OrthoDB" id="10032492at2759"/>
<evidence type="ECO:0000259" key="6">
    <source>
        <dbReference type="Pfam" id="PF10277"/>
    </source>
</evidence>
<feature type="transmembrane region" description="Helical" evidence="5">
    <location>
        <begin position="97"/>
        <end position="119"/>
    </location>
</feature>
<dbReference type="GO" id="GO:0005886">
    <property type="term" value="C:plasma membrane"/>
    <property type="evidence" value="ECO:0007669"/>
    <property type="project" value="TreeGrafter"/>
</dbReference>
<reference evidence="7" key="1">
    <citation type="journal article" date="2020" name="Stud. Mycol.">
        <title>101 Dothideomycetes genomes: a test case for predicting lifestyles and emergence of pathogens.</title>
        <authorList>
            <person name="Haridas S."/>
            <person name="Albert R."/>
            <person name="Binder M."/>
            <person name="Bloem J."/>
            <person name="Labutti K."/>
            <person name="Salamov A."/>
            <person name="Andreopoulos B."/>
            <person name="Baker S."/>
            <person name="Barry K."/>
            <person name="Bills G."/>
            <person name="Bluhm B."/>
            <person name="Cannon C."/>
            <person name="Castanera R."/>
            <person name="Culley D."/>
            <person name="Daum C."/>
            <person name="Ezra D."/>
            <person name="Gonzalez J."/>
            <person name="Henrissat B."/>
            <person name="Kuo A."/>
            <person name="Liang C."/>
            <person name="Lipzen A."/>
            <person name="Lutzoni F."/>
            <person name="Magnuson J."/>
            <person name="Mondo S."/>
            <person name="Nolan M."/>
            <person name="Ohm R."/>
            <person name="Pangilinan J."/>
            <person name="Park H.-J."/>
            <person name="Ramirez L."/>
            <person name="Alfaro M."/>
            <person name="Sun H."/>
            <person name="Tritt A."/>
            <person name="Yoshinaga Y."/>
            <person name="Zwiers L.-H."/>
            <person name="Turgeon B."/>
            <person name="Goodwin S."/>
            <person name="Spatafora J."/>
            <person name="Crous P."/>
            <person name="Grigoriev I."/>
        </authorList>
    </citation>
    <scope>NUCLEOTIDE SEQUENCE</scope>
    <source>
        <strain evidence="7">CBS 269.34</strain>
    </source>
</reference>
<feature type="transmembrane region" description="Helical" evidence="5">
    <location>
        <begin position="7"/>
        <end position="29"/>
    </location>
</feature>
<proteinExistence type="predicted"/>
<gene>
    <name evidence="7" type="ORF">BU16DRAFT_557536</name>
</gene>
<dbReference type="PANTHER" id="PTHR21324">
    <property type="entry name" value="FASTING-INDUCIBLE INTEGRAL MEMBRANE PROTEIN TM6P1-RELATED"/>
    <property type="match status" value="1"/>
</dbReference>
<name>A0A6A6R4H1_9PEZI</name>
<organism evidence="7 8">
    <name type="scientific">Lophium mytilinum</name>
    <dbReference type="NCBI Taxonomy" id="390894"/>
    <lineage>
        <taxon>Eukaryota</taxon>
        <taxon>Fungi</taxon>
        <taxon>Dikarya</taxon>
        <taxon>Ascomycota</taxon>
        <taxon>Pezizomycotina</taxon>
        <taxon>Dothideomycetes</taxon>
        <taxon>Pleosporomycetidae</taxon>
        <taxon>Mytilinidiales</taxon>
        <taxon>Mytilinidiaceae</taxon>
        <taxon>Lophium</taxon>
    </lineage>
</organism>
<feature type="transmembrane region" description="Helical" evidence="5">
    <location>
        <begin position="59"/>
        <end position="77"/>
    </location>
</feature>
<evidence type="ECO:0000313" key="7">
    <source>
        <dbReference type="EMBL" id="KAF2499204.1"/>
    </source>
</evidence>
<evidence type="ECO:0000256" key="5">
    <source>
        <dbReference type="SAM" id="Phobius"/>
    </source>
</evidence>
<dbReference type="Pfam" id="PF10277">
    <property type="entry name" value="Frag1"/>
    <property type="match status" value="1"/>
</dbReference>
<dbReference type="AlphaFoldDB" id="A0A6A6R4H1"/>
<feature type="transmembrane region" description="Helical" evidence="5">
    <location>
        <begin position="125"/>
        <end position="146"/>
    </location>
</feature>
<evidence type="ECO:0000256" key="2">
    <source>
        <dbReference type="ARBA" id="ARBA00022692"/>
    </source>
</evidence>
<feature type="domain" description="CWH43-like N-terminal" evidence="6">
    <location>
        <begin position="6"/>
        <end position="220"/>
    </location>
</feature>
<dbReference type="PANTHER" id="PTHR21324:SF2">
    <property type="entry name" value="EG:22E5.9 PROTEIN"/>
    <property type="match status" value="1"/>
</dbReference>
<keyword evidence="8" id="KW-1185">Reference proteome</keyword>
<keyword evidence="3 5" id="KW-1133">Transmembrane helix</keyword>
<evidence type="ECO:0000256" key="3">
    <source>
        <dbReference type="ARBA" id="ARBA00022989"/>
    </source>
</evidence>
<protein>
    <submittedName>
        <fullName evidence="7">SFK1-like membrane protein</fullName>
    </submittedName>
</protein>
<keyword evidence="4 5" id="KW-0472">Membrane</keyword>
<dbReference type="EMBL" id="MU004184">
    <property type="protein sequence ID" value="KAF2499204.1"/>
    <property type="molecule type" value="Genomic_DNA"/>
</dbReference>
<evidence type="ECO:0000256" key="4">
    <source>
        <dbReference type="ARBA" id="ARBA00023136"/>
    </source>
</evidence>
<feature type="transmembrane region" description="Helical" evidence="5">
    <location>
        <begin position="167"/>
        <end position="186"/>
    </location>
</feature>
<keyword evidence="2 5" id="KW-0812">Transmembrane</keyword>
<evidence type="ECO:0000256" key="1">
    <source>
        <dbReference type="ARBA" id="ARBA00004127"/>
    </source>
</evidence>
<dbReference type="InterPro" id="IPR019402">
    <property type="entry name" value="CWH43_N"/>
</dbReference>
<dbReference type="InterPro" id="IPR050911">
    <property type="entry name" value="DRAM/TMEM150_Autophagy_Mod"/>
</dbReference>
<evidence type="ECO:0000313" key="8">
    <source>
        <dbReference type="Proteomes" id="UP000799750"/>
    </source>
</evidence>
<accession>A0A6A6R4H1</accession>